<evidence type="ECO:0000313" key="2">
    <source>
        <dbReference type="Proteomes" id="UP001175227"/>
    </source>
</evidence>
<dbReference type="AlphaFoldDB" id="A0AA39P5B5"/>
<proteinExistence type="predicted"/>
<reference evidence="1" key="1">
    <citation type="submission" date="2023-06" db="EMBL/GenBank/DDBJ databases">
        <authorList>
            <consortium name="Lawrence Berkeley National Laboratory"/>
            <person name="Ahrendt S."/>
            <person name="Sahu N."/>
            <person name="Indic B."/>
            <person name="Wong-Bajracharya J."/>
            <person name="Merenyi Z."/>
            <person name="Ke H.-M."/>
            <person name="Monk M."/>
            <person name="Kocsube S."/>
            <person name="Drula E."/>
            <person name="Lipzen A."/>
            <person name="Balint B."/>
            <person name="Henrissat B."/>
            <person name="Andreopoulos B."/>
            <person name="Martin F.M."/>
            <person name="Harder C.B."/>
            <person name="Rigling D."/>
            <person name="Ford K.L."/>
            <person name="Foster G.D."/>
            <person name="Pangilinan J."/>
            <person name="Papanicolaou A."/>
            <person name="Barry K."/>
            <person name="LaButti K."/>
            <person name="Viragh M."/>
            <person name="Koriabine M."/>
            <person name="Yan M."/>
            <person name="Riley R."/>
            <person name="Champramary S."/>
            <person name="Plett K.L."/>
            <person name="Tsai I.J."/>
            <person name="Slot J."/>
            <person name="Sipos G."/>
            <person name="Plett J."/>
            <person name="Nagy L.G."/>
            <person name="Grigoriev I.V."/>
        </authorList>
    </citation>
    <scope>NUCLEOTIDE SEQUENCE</scope>
    <source>
        <strain evidence="1">ICMP 16352</strain>
    </source>
</reference>
<comment type="caution">
    <text evidence="1">The sequence shown here is derived from an EMBL/GenBank/DDBJ whole genome shotgun (WGS) entry which is preliminary data.</text>
</comment>
<organism evidence="1 2">
    <name type="scientific">Armillaria novae-zelandiae</name>
    <dbReference type="NCBI Taxonomy" id="153914"/>
    <lineage>
        <taxon>Eukaryota</taxon>
        <taxon>Fungi</taxon>
        <taxon>Dikarya</taxon>
        <taxon>Basidiomycota</taxon>
        <taxon>Agaricomycotina</taxon>
        <taxon>Agaricomycetes</taxon>
        <taxon>Agaricomycetidae</taxon>
        <taxon>Agaricales</taxon>
        <taxon>Marasmiineae</taxon>
        <taxon>Physalacriaceae</taxon>
        <taxon>Armillaria</taxon>
    </lineage>
</organism>
<evidence type="ECO:0000313" key="1">
    <source>
        <dbReference type="EMBL" id="KAK0477873.1"/>
    </source>
</evidence>
<dbReference type="EMBL" id="JAUEPR010000015">
    <property type="protein sequence ID" value="KAK0477873.1"/>
    <property type="molecule type" value="Genomic_DNA"/>
</dbReference>
<dbReference type="Proteomes" id="UP001175227">
    <property type="component" value="Unassembled WGS sequence"/>
</dbReference>
<accession>A0AA39P5B5</accession>
<protein>
    <submittedName>
        <fullName evidence="1">Uncharacterized protein</fullName>
    </submittedName>
</protein>
<name>A0AA39P5B5_9AGAR</name>
<keyword evidence="2" id="KW-1185">Reference proteome</keyword>
<sequence length="74" mass="8043">MDPPLVSSFTTALFALSAADMAPNGKYACKCLAFSSLGYSQALSQARSPSQRYAYIYRFLSMKIHELMDVVGPG</sequence>
<gene>
    <name evidence="1" type="ORF">IW261DRAFT_253334</name>
</gene>